<evidence type="ECO:0000313" key="2">
    <source>
        <dbReference type="EMBL" id="KAK3172581.1"/>
    </source>
</evidence>
<dbReference type="Gene3D" id="3.40.50.300">
    <property type="entry name" value="P-loop containing nucleotide triphosphate hydrolases"/>
    <property type="match status" value="1"/>
</dbReference>
<evidence type="ECO:0000256" key="1">
    <source>
        <dbReference type="SAM" id="Phobius"/>
    </source>
</evidence>
<name>A0AAD9Z7W8_9LECA</name>
<accession>A0AAD9Z7W8</accession>
<dbReference type="Proteomes" id="UP001276659">
    <property type="component" value="Unassembled WGS sequence"/>
</dbReference>
<reference evidence="2" key="1">
    <citation type="submission" date="2022-11" db="EMBL/GenBank/DDBJ databases">
        <title>Chromosomal genome sequence assembly and mating type (MAT) locus characterization of the leprose asexual lichenized fungus Lepraria neglecta (Nyl.) Erichsen.</title>
        <authorList>
            <person name="Allen J.L."/>
            <person name="Pfeffer B."/>
        </authorList>
    </citation>
    <scope>NUCLEOTIDE SEQUENCE</scope>
    <source>
        <strain evidence="2">Allen 5258</strain>
    </source>
</reference>
<comment type="caution">
    <text evidence="2">The sequence shown here is derived from an EMBL/GenBank/DDBJ whole genome shotgun (WGS) entry which is preliminary data.</text>
</comment>
<keyword evidence="1" id="KW-0472">Membrane</keyword>
<proteinExistence type="predicted"/>
<evidence type="ECO:0008006" key="4">
    <source>
        <dbReference type="Google" id="ProtNLM"/>
    </source>
</evidence>
<protein>
    <recommendedName>
        <fullName evidence="4">NAD dependent epimerase/dehydratase</fullName>
    </recommendedName>
</protein>
<dbReference type="PANTHER" id="PTHR36978">
    <property type="entry name" value="P-LOOP CONTAINING NUCLEOTIDE TRIPHOSPHATE HYDROLASE"/>
    <property type="match status" value="1"/>
</dbReference>
<evidence type="ECO:0000313" key="3">
    <source>
        <dbReference type="Proteomes" id="UP001276659"/>
    </source>
</evidence>
<gene>
    <name evidence="2" type="ORF">OEA41_005905</name>
</gene>
<dbReference type="InterPro" id="IPR027417">
    <property type="entry name" value="P-loop_NTPase"/>
</dbReference>
<dbReference type="PANTHER" id="PTHR36978:SF4">
    <property type="entry name" value="P-LOOP CONTAINING NUCLEOSIDE TRIPHOSPHATE HYDROLASE PROTEIN"/>
    <property type="match status" value="1"/>
</dbReference>
<keyword evidence="1" id="KW-1133">Transmembrane helix</keyword>
<dbReference type="InterPro" id="IPR040632">
    <property type="entry name" value="Sulfotransfer_4"/>
</dbReference>
<dbReference type="EMBL" id="JASNWA010000007">
    <property type="protein sequence ID" value="KAK3172581.1"/>
    <property type="molecule type" value="Genomic_DNA"/>
</dbReference>
<dbReference type="Pfam" id="PF17784">
    <property type="entry name" value="Sulfotransfer_4"/>
    <property type="match status" value="1"/>
</dbReference>
<dbReference type="SUPFAM" id="SSF52540">
    <property type="entry name" value="P-loop containing nucleoside triphosphate hydrolases"/>
    <property type="match status" value="1"/>
</dbReference>
<sequence>MNGYPRDCAMWLEAFEAKYDGKGSFGKKQWDQLLGHYTFGRELMAAYPDAKIILTNRDPGDWHRSCGNTLLQARNYWLHAVLQRFDWVTALVHPLRCKYWQCLFADDFEANGKAAMLAHYEEIRATANRSGRKVLEFGLADGWDPLCAFLGVDVPSHPYPRENEGGDWIVKMRVRARSRGRVAAGRLLRAASMGTVVGLGVWWVQAMTRRFFVRGVKWG</sequence>
<keyword evidence="1" id="KW-0812">Transmembrane</keyword>
<dbReference type="AlphaFoldDB" id="A0AAD9Z7W8"/>
<feature type="transmembrane region" description="Helical" evidence="1">
    <location>
        <begin position="187"/>
        <end position="204"/>
    </location>
</feature>
<keyword evidence="3" id="KW-1185">Reference proteome</keyword>
<organism evidence="2 3">
    <name type="scientific">Lepraria neglecta</name>
    <dbReference type="NCBI Taxonomy" id="209136"/>
    <lineage>
        <taxon>Eukaryota</taxon>
        <taxon>Fungi</taxon>
        <taxon>Dikarya</taxon>
        <taxon>Ascomycota</taxon>
        <taxon>Pezizomycotina</taxon>
        <taxon>Lecanoromycetes</taxon>
        <taxon>OSLEUM clade</taxon>
        <taxon>Lecanoromycetidae</taxon>
        <taxon>Lecanorales</taxon>
        <taxon>Lecanorineae</taxon>
        <taxon>Stereocaulaceae</taxon>
        <taxon>Lepraria</taxon>
    </lineage>
</organism>